<comment type="subcellular location">
    <subcellularLocation>
        <location evidence="1">Cell membrane</location>
        <topology evidence="1">Multi-pass membrane protein</topology>
    </subcellularLocation>
</comment>
<accession>A0A6I6GB09</accession>
<evidence type="ECO:0000256" key="2">
    <source>
        <dbReference type="ARBA" id="ARBA00022475"/>
    </source>
</evidence>
<feature type="transmembrane region" description="Helical" evidence="6">
    <location>
        <begin position="219"/>
        <end position="238"/>
    </location>
</feature>
<dbReference type="InterPro" id="IPR000731">
    <property type="entry name" value="SSD"/>
</dbReference>
<feature type="transmembrane region" description="Helical" evidence="6">
    <location>
        <begin position="704"/>
        <end position="724"/>
    </location>
</feature>
<dbReference type="SUPFAM" id="SSF82866">
    <property type="entry name" value="Multidrug efflux transporter AcrB transmembrane domain"/>
    <property type="match status" value="2"/>
</dbReference>
<dbReference type="Gene3D" id="1.20.1640.10">
    <property type="entry name" value="Multidrug efflux transporter AcrB transmembrane domain"/>
    <property type="match status" value="2"/>
</dbReference>
<feature type="transmembrane region" description="Helical" evidence="6">
    <location>
        <begin position="653"/>
        <end position="669"/>
    </location>
</feature>
<evidence type="ECO:0000313" key="8">
    <source>
        <dbReference type="EMBL" id="QGW29594.1"/>
    </source>
</evidence>
<keyword evidence="9" id="KW-1185">Reference proteome</keyword>
<feature type="transmembrane region" description="Helical" evidence="6">
    <location>
        <begin position="418"/>
        <end position="437"/>
    </location>
</feature>
<evidence type="ECO:0000256" key="1">
    <source>
        <dbReference type="ARBA" id="ARBA00004651"/>
    </source>
</evidence>
<evidence type="ECO:0000313" key="9">
    <source>
        <dbReference type="Proteomes" id="UP000426027"/>
    </source>
</evidence>
<evidence type="ECO:0000256" key="4">
    <source>
        <dbReference type="ARBA" id="ARBA00022989"/>
    </source>
</evidence>
<dbReference type="InterPro" id="IPR050545">
    <property type="entry name" value="Mycobact_MmpL"/>
</dbReference>
<dbReference type="GO" id="GO:0005886">
    <property type="term" value="C:plasma membrane"/>
    <property type="evidence" value="ECO:0007669"/>
    <property type="project" value="UniProtKB-SubCell"/>
</dbReference>
<dbReference type="RefSeq" id="WP_157479948.1">
    <property type="nucleotide sequence ID" value="NZ_CP046566.1"/>
</dbReference>
<feature type="transmembrane region" description="Helical" evidence="6">
    <location>
        <begin position="330"/>
        <end position="349"/>
    </location>
</feature>
<name>A0A6I6GB09_9BACT</name>
<dbReference type="PANTHER" id="PTHR33406:SF12">
    <property type="entry name" value="BLR2997 PROTEIN"/>
    <property type="match status" value="1"/>
</dbReference>
<dbReference type="AlphaFoldDB" id="A0A6I6GB09"/>
<evidence type="ECO:0000256" key="3">
    <source>
        <dbReference type="ARBA" id="ARBA00022692"/>
    </source>
</evidence>
<proteinExistence type="predicted"/>
<dbReference type="KEGG" id="fls:GLV81_17045"/>
<dbReference type="PANTHER" id="PTHR33406">
    <property type="entry name" value="MEMBRANE PROTEIN MJ1562-RELATED"/>
    <property type="match status" value="1"/>
</dbReference>
<evidence type="ECO:0000256" key="5">
    <source>
        <dbReference type="ARBA" id="ARBA00023136"/>
    </source>
</evidence>
<feature type="transmembrane region" description="Helical" evidence="6">
    <location>
        <begin position="676"/>
        <end position="698"/>
    </location>
</feature>
<feature type="transmembrane region" description="Helical" evidence="6">
    <location>
        <begin position="271"/>
        <end position="292"/>
    </location>
</feature>
<gene>
    <name evidence="8" type="ORF">GLV81_17045</name>
</gene>
<sequence>MWYRLGKFVLQYRLVLLIVLFVASGFMTWHALQVKLSYEFSKAIPTDNEKYLEYQAFKNKFGEDGSVLVMGVEDPQFFSKPHFDAYRQMLADIKQVRGVEGLLSVPAAIYLQKNDSTEKLQTTILFDSTVQTQEQIDSAAALFNGMFFYRGLLHNPDTKAYLAGATINKQILASKDRTRVVNEILEVTNRFHKSTGVQVHMSGLPFIRTQIADRIKNEMNYFLIGSLALAVLTLVLFFRSASATLISMLVVILGVAWALGTMHLFGFQITLLNALIPPLMIVIGIPNCIYFLNKYHMSWEEIQAREKAQPSGASVEVLKREALLNMVSKMGIVTLFCNIAAAVGFAVFALTESALLKEFGIVAGINIMVIFVISFILIPSALSYLAPPEEKHTRYLRNRFLENLLVKVEYWVLQRRKMVYAITAVCLVVAVLGILRLKSVGYIVDDLPKNDVIYTDPKWFEKQFGGVMPLEIVVDAGKKGAITRNLKTITKMDELAEYINGYAECGRPLSLVEGLKFAKQAYYDGDSLSYMVPNEFDMAFIGPYLKGGNNANADTSSQLAKLTKTFMDTDKQQARISINMADVGTVRLAALLDSFKLKADTIFNLASLEPKNAEQPDGPMVATFDSTYKVKFTGSSVTYLEGSRFIINGLKESIFWAFLLIALTMLYLFKSVRILVCSLIPNIIPLVVTAGIMGWAGVAIKPSTVLVFSVALGIAIDVTIRFLVNYKQELPTHHNNILATTTSTIRHTGISIIYTSLVLVAGFVIFMFSSFGGTFALGWLTSLTLLVATVTNLVFLPVIMLAVLKDKQKG</sequence>
<keyword evidence="2" id="KW-1003">Cell membrane</keyword>
<feature type="transmembrane region" description="Helical" evidence="6">
    <location>
        <begin position="361"/>
        <end position="386"/>
    </location>
</feature>
<keyword evidence="5 6" id="KW-0472">Membrane</keyword>
<dbReference type="InterPro" id="IPR004869">
    <property type="entry name" value="MMPL_dom"/>
</dbReference>
<protein>
    <submittedName>
        <fullName evidence="8">MMPL family transporter</fullName>
    </submittedName>
</protein>
<organism evidence="8 9">
    <name type="scientific">Phnomibacter ginsenosidimutans</name>
    <dbReference type="NCBI Taxonomy" id="2676868"/>
    <lineage>
        <taxon>Bacteria</taxon>
        <taxon>Pseudomonadati</taxon>
        <taxon>Bacteroidota</taxon>
        <taxon>Chitinophagia</taxon>
        <taxon>Chitinophagales</taxon>
        <taxon>Chitinophagaceae</taxon>
        <taxon>Phnomibacter</taxon>
    </lineage>
</organism>
<dbReference type="Proteomes" id="UP000426027">
    <property type="component" value="Chromosome"/>
</dbReference>
<evidence type="ECO:0000256" key="6">
    <source>
        <dbReference type="SAM" id="Phobius"/>
    </source>
</evidence>
<feature type="transmembrane region" description="Helical" evidence="6">
    <location>
        <begin position="12"/>
        <end position="32"/>
    </location>
</feature>
<keyword evidence="4 6" id="KW-1133">Transmembrane helix</keyword>
<keyword evidence="3 6" id="KW-0812">Transmembrane</keyword>
<feature type="domain" description="SSD" evidence="7">
    <location>
        <begin position="245"/>
        <end position="384"/>
    </location>
</feature>
<feature type="transmembrane region" description="Helical" evidence="6">
    <location>
        <begin position="752"/>
        <end position="777"/>
    </location>
</feature>
<evidence type="ECO:0000259" key="7">
    <source>
        <dbReference type="PROSITE" id="PS50156"/>
    </source>
</evidence>
<feature type="transmembrane region" description="Helical" evidence="6">
    <location>
        <begin position="245"/>
        <end position="265"/>
    </location>
</feature>
<dbReference type="PROSITE" id="PS50156">
    <property type="entry name" value="SSD"/>
    <property type="match status" value="1"/>
</dbReference>
<feature type="transmembrane region" description="Helical" evidence="6">
    <location>
        <begin position="783"/>
        <end position="804"/>
    </location>
</feature>
<dbReference type="EMBL" id="CP046566">
    <property type="protein sequence ID" value="QGW29594.1"/>
    <property type="molecule type" value="Genomic_DNA"/>
</dbReference>
<dbReference type="Pfam" id="PF03176">
    <property type="entry name" value="MMPL"/>
    <property type="match status" value="2"/>
</dbReference>
<reference evidence="8 9" key="1">
    <citation type="submission" date="2019-11" db="EMBL/GenBank/DDBJ databases">
        <authorList>
            <person name="Im W.T."/>
        </authorList>
    </citation>
    <scope>NUCLEOTIDE SEQUENCE [LARGE SCALE GENOMIC DNA]</scope>
    <source>
        <strain evidence="8 9">SB-02</strain>
    </source>
</reference>